<evidence type="ECO:0000313" key="4">
    <source>
        <dbReference type="Proteomes" id="UP001165367"/>
    </source>
</evidence>
<dbReference type="PANTHER" id="PTHR40446:SF2">
    <property type="entry name" value="N-ACETYLGLUCOSAMINE-1-PHOSPHODIESTER ALPHA-N-ACETYLGLUCOSAMINIDASE"/>
    <property type="match status" value="1"/>
</dbReference>
<evidence type="ECO:0000313" key="3">
    <source>
        <dbReference type="EMBL" id="MCG2615161.1"/>
    </source>
</evidence>
<keyword evidence="3" id="KW-0326">Glycosidase</keyword>
<dbReference type="InterPro" id="IPR018711">
    <property type="entry name" value="NAGPA"/>
</dbReference>
<feature type="signal peptide" evidence="1">
    <location>
        <begin position="1"/>
        <end position="19"/>
    </location>
</feature>
<proteinExistence type="predicted"/>
<protein>
    <submittedName>
        <fullName evidence="3">Phosphodiester glycosidase family protein</fullName>
    </submittedName>
</protein>
<name>A0ABS9KS73_9BACT</name>
<keyword evidence="4" id="KW-1185">Reference proteome</keyword>
<organism evidence="3 4">
    <name type="scientific">Terrimonas ginsenosidimutans</name>
    <dbReference type="NCBI Taxonomy" id="2908004"/>
    <lineage>
        <taxon>Bacteria</taxon>
        <taxon>Pseudomonadati</taxon>
        <taxon>Bacteroidota</taxon>
        <taxon>Chitinophagia</taxon>
        <taxon>Chitinophagales</taxon>
        <taxon>Chitinophagaceae</taxon>
        <taxon>Terrimonas</taxon>
    </lineage>
</organism>
<dbReference type="EMBL" id="JAKLTR010000007">
    <property type="protein sequence ID" value="MCG2615161.1"/>
    <property type="molecule type" value="Genomic_DNA"/>
</dbReference>
<accession>A0ABS9KS73</accession>
<dbReference type="Pfam" id="PF09992">
    <property type="entry name" value="NAGPA"/>
    <property type="match status" value="1"/>
</dbReference>
<keyword evidence="1" id="KW-0732">Signal</keyword>
<sequence length="308" mass="34557">MRHRQILFWLFFISIGASAQSDSAVLVNARWKNSRLQRGVHWKKVQLTDSNYFHSNQLIQLIELRPSAKRIRLRLVHSDSLEPTSQIALRSNALAAVNGSFFKMRGPDPDHPKTADNVIKLERSRLDVNRSVVYFREQHSVIAENLPSKDNQRKRHQAGAIVVNRKQVSILKGDPLDLNWEHSLTGEDVLATGPLMILNGEDQPIPDDAFCNDRHPRTALGKKKDGTLVLLVVDGRAPLSAGLSIRQLQHTLKWLGCTDAINLDGGGSTTMYIKDQPDHGVVNYPSDNSKWDHQGERGVANALLLIKQ</sequence>
<keyword evidence="3" id="KW-0378">Hydrolase</keyword>
<feature type="chain" id="PRO_5045994936" evidence="1">
    <location>
        <begin position="20"/>
        <end position="308"/>
    </location>
</feature>
<comment type="caution">
    <text evidence="3">The sequence shown here is derived from an EMBL/GenBank/DDBJ whole genome shotgun (WGS) entry which is preliminary data.</text>
</comment>
<dbReference type="GO" id="GO:0016798">
    <property type="term" value="F:hydrolase activity, acting on glycosyl bonds"/>
    <property type="evidence" value="ECO:0007669"/>
    <property type="project" value="UniProtKB-KW"/>
</dbReference>
<dbReference type="PANTHER" id="PTHR40446">
    <property type="entry name" value="N-ACETYLGLUCOSAMINE-1-PHOSPHODIESTER ALPHA-N-ACETYLGLUCOSAMINIDASE"/>
    <property type="match status" value="1"/>
</dbReference>
<reference evidence="3" key="1">
    <citation type="submission" date="2022-01" db="EMBL/GenBank/DDBJ databases">
        <authorList>
            <person name="Jo J.-H."/>
            <person name="Im W.-T."/>
        </authorList>
    </citation>
    <scope>NUCLEOTIDE SEQUENCE</scope>
    <source>
        <strain evidence="3">NA20</strain>
    </source>
</reference>
<evidence type="ECO:0000256" key="1">
    <source>
        <dbReference type="SAM" id="SignalP"/>
    </source>
</evidence>
<feature type="domain" description="Phosphodiester glycosidase" evidence="2">
    <location>
        <begin position="92"/>
        <end position="305"/>
    </location>
</feature>
<dbReference type="RefSeq" id="WP_237872256.1">
    <property type="nucleotide sequence ID" value="NZ_JAKLTR010000007.1"/>
</dbReference>
<dbReference type="Proteomes" id="UP001165367">
    <property type="component" value="Unassembled WGS sequence"/>
</dbReference>
<gene>
    <name evidence="3" type="ORF">LZZ85_12750</name>
</gene>
<evidence type="ECO:0000259" key="2">
    <source>
        <dbReference type="Pfam" id="PF09992"/>
    </source>
</evidence>